<name>A0A9P8DWX7_AURME</name>
<proteinExistence type="predicted"/>
<dbReference type="AlphaFoldDB" id="A0A9P8DWX7"/>
<organism evidence="1 2">
    <name type="scientific">Aureobasidium melanogenum</name>
    <name type="common">Aureobasidium pullulans var. melanogenum</name>
    <dbReference type="NCBI Taxonomy" id="46634"/>
    <lineage>
        <taxon>Eukaryota</taxon>
        <taxon>Fungi</taxon>
        <taxon>Dikarya</taxon>
        <taxon>Ascomycota</taxon>
        <taxon>Pezizomycotina</taxon>
        <taxon>Dothideomycetes</taxon>
        <taxon>Dothideomycetidae</taxon>
        <taxon>Dothideales</taxon>
        <taxon>Saccotheciaceae</taxon>
        <taxon>Aureobasidium</taxon>
    </lineage>
</organism>
<evidence type="ECO:0000313" key="2">
    <source>
        <dbReference type="Proteomes" id="UP000779574"/>
    </source>
</evidence>
<reference evidence="1" key="2">
    <citation type="submission" date="2021-08" db="EMBL/GenBank/DDBJ databases">
        <authorList>
            <person name="Gostincar C."/>
            <person name="Sun X."/>
            <person name="Song Z."/>
            <person name="Gunde-Cimerman N."/>
        </authorList>
    </citation>
    <scope>NUCLEOTIDE SEQUENCE</scope>
    <source>
        <strain evidence="1">EXF-9911</strain>
    </source>
</reference>
<dbReference type="EMBL" id="JAHFXF010001885">
    <property type="protein sequence ID" value="KAG9661997.1"/>
    <property type="molecule type" value="Genomic_DNA"/>
</dbReference>
<reference evidence="1" key="1">
    <citation type="journal article" date="2021" name="J Fungi (Basel)">
        <title>Virulence traits and population genomics of the black yeast Aureobasidium melanogenum.</title>
        <authorList>
            <person name="Cernosa A."/>
            <person name="Sun X."/>
            <person name="Gostincar C."/>
            <person name="Fang C."/>
            <person name="Gunde-Cimerman N."/>
            <person name="Song Z."/>
        </authorList>
    </citation>
    <scope>NUCLEOTIDE SEQUENCE</scope>
    <source>
        <strain evidence="1">EXF-9911</strain>
    </source>
</reference>
<feature type="non-terminal residue" evidence="1">
    <location>
        <position position="1"/>
    </location>
</feature>
<accession>A0A9P8DWX7</accession>
<comment type="caution">
    <text evidence="1">The sequence shown here is derived from an EMBL/GenBank/DDBJ whole genome shotgun (WGS) entry which is preliminary data.</text>
</comment>
<protein>
    <submittedName>
        <fullName evidence="1">Uncharacterized protein</fullName>
    </submittedName>
</protein>
<sequence>MLPNIGDTTAAMVWGIPVKPVDLLNNLDAYRKAIPIIHTLRLCSQFGKGDSVFITRLPKELISLIEEELLILQRRHEKRSGHSWIKKYCCFEGSCRPSDHMYDIGYPFEAEAYDSTIEDALTRVSEMHPEWPMDEWLSNGYSSLPAHVRKLVDAEVADDFDDYGDELIWELRDENSSNWPSKVRKHMSSKENKDVLRKHFGLDVWIMHENLDTTTTEYLKRIKRFSHTMCDPQKATICYLILPTRAAQWGTRIGPDYGFSGDFSGSSANSMLVDSDSLSLTEERQRRFARVMLRLALKPSVHPSQLRGALSAAPAISSSSSPLRQVPIPTTDGNLSVKEKTKRNAATKKRIKDLEASHWPKLMLLVDQNYSDV</sequence>
<evidence type="ECO:0000313" key="1">
    <source>
        <dbReference type="EMBL" id="KAG9661997.1"/>
    </source>
</evidence>
<dbReference type="OrthoDB" id="3795850at2759"/>
<gene>
    <name evidence="1" type="ORF">KCU76_g19217</name>
</gene>
<dbReference type="Proteomes" id="UP000779574">
    <property type="component" value="Unassembled WGS sequence"/>
</dbReference>